<reference evidence="3 4" key="1">
    <citation type="submission" date="2021-04" db="EMBL/GenBank/DDBJ databases">
        <authorList>
            <person name="Bliznina A."/>
        </authorList>
    </citation>
    <scope>NUCLEOTIDE SEQUENCE [LARGE SCALE GENOMIC DNA]</scope>
</reference>
<evidence type="ECO:0000313" key="4">
    <source>
        <dbReference type="Proteomes" id="UP001158576"/>
    </source>
</evidence>
<proteinExistence type="predicted"/>
<name>A0ABN7SSE0_OIKDI</name>
<sequence length="187" mass="20835">MKVIELSLALGLVEGCFWLKNDEPERKTTVSRPPVRLKTVPRGNPKVSLSKKGGPKGKFSKKRRKGKKKPPPPPVKEFVGERPTWQSVPQKGQICKGTSSAAVPCKDPIKIGAKCDEKFQWSTNGYIQSIVHCKKNPKGGVIRKELRQECNYDSGVLQCWQHWSTTGCHDDTCQSDKLGNGWLPPKS</sequence>
<gene>
    <name evidence="3" type="ORF">OKIOD_LOCUS11427</name>
</gene>
<dbReference type="Proteomes" id="UP001158576">
    <property type="component" value="Chromosome 1"/>
</dbReference>
<accession>A0ABN7SSE0</accession>
<dbReference type="EMBL" id="OU015566">
    <property type="protein sequence ID" value="CAG5106055.1"/>
    <property type="molecule type" value="Genomic_DNA"/>
</dbReference>
<evidence type="ECO:0000313" key="3">
    <source>
        <dbReference type="EMBL" id="CAG5106055.1"/>
    </source>
</evidence>
<feature type="region of interest" description="Disordered" evidence="1">
    <location>
        <begin position="23"/>
        <end position="80"/>
    </location>
</feature>
<feature type="signal peptide" evidence="2">
    <location>
        <begin position="1"/>
        <end position="15"/>
    </location>
</feature>
<feature type="chain" id="PRO_5046690158" evidence="2">
    <location>
        <begin position="16"/>
        <end position="187"/>
    </location>
</feature>
<protein>
    <submittedName>
        <fullName evidence="3">Oidioi.mRNA.OKI2018_I69.chr1.g2662.t1.cds</fullName>
    </submittedName>
</protein>
<evidence type="ECO:0000256" key="1">
    <source>
        <dbReference type="SAM" id="MobiDB-lite"/>
    </source>
</evidence>
<feature type="compositionally biased region" description="Basic residues" evidence="1">
    <location>
        <begin position="53"/>
        <end position="70"/>
    </location>
</feature>
<organism evidence="3 4">
    <name type="scientific">Oikopleura dioica</name>
    <name type="common">Tunicate</name>
    <dbReference type="NCBI Taxonomy" id="34765"/>
    <lineage>
        <taxon>Eukaryota</taxon>
        <taxon>Metazoa</taxon>
        <taxon>Chordata</taxon>
        <taxon>Tunicata</taxon>
        <taxon>Appendicularia</taxon>
        <taxon>Copelata</taxon>
        <taxon>Oikopleuridae</taxon>
        <taxon>Oikopleura</taxon>
    </lineage>
</organism>
<keyword evidence="4" id="KW-1185">Reference proteome</keyword>
<evidence type="ECO:0000256" key="2">
    <source>
        <dbReference type="SAM" id="SignalP"/>
    </source>
</evidence>
<keyword evidence="2" id="KW-0732">Signal</keyword>